<reference evidence="12" key="1">
    <citation type="submission" date="2020-01" db="EMBL/GenBank/DDBJ databases">
        <title>Genome sequence of Kobresia littledalei, the first chromosome-level genome in the family Cyperaceae.</title>
        <authorList>
            <person name="Qu G."/>
        </authorList>
    </citation>
    <scope>NUCLEOTIDE SEQUENCE</scope>
    <source>
        <strain evidence="12">C.B.Clarke</strain>
        <tissue evidence="12">Leaf</tissue>
    </source>
</reference>
<organism evidence="12 13">
    <name type="scientific">Carex littledalei</name>
    <dbReference type="NCBI Taxonomy" id="544730"/>
    <lineage>
        <taxon>Eukaryota</taxon>
        <taxon>Viridiplantae</taxon>
        <taxon>Streptophyta</taxon>
        <taxon>Embryophyta</taxon>
        <taxon>Tracheophyta</taxon>
        <taxon>Spermatophyta</taxon>
        <taxon>Magnoliopsida</taxon>
        <taxon>Liliopsida</taxon>
        <taxon>Poales</taxon>
        <taxon>Cyperaceae</taxon>
        <taxon>Cyperoideae</taxon>
        <taxon>Cariceae</taxon>
        <taxon>Carex</taxon>
        <taxon>Carex subgen. Euthyceras</taxon>
    </lineage>
</organism>
<dbReference type="GO" id="GO:0006355">
    <property type="term" value="P:regulation of DNA-templated transcription"/>
    <property type="evidence" value="ECO:0007669"/>
    <property type="project" value="InterPro"/>
</dbReference>
<proteinExistence type="predicted"/>
<dbReference type="PANTHER" id="PTHR31169">
    <property type="entry name" value="OS05G0300700 PROTEIN"/>
    <property type="match status" value="1"/>
</dbReference>
<keyword evidence="4" id="KW-1017">Isopeptide bond</keyword>
<evidence type="ECO:0000256" key="5">
    <source>
        <dbReference type="ARBA" id="ARBA00022553"/>
    </source>
</evidence>
<evidence type="ECO:0000256" key="4">
    <source>
        <dbReference type="ARBA" id="ARBA00022499"/>
    </source>
</evidence>
<evidence type="ECO:0000256" key="1">
    <source>
        <dbReference type="ARBA" id="ARBA00004123"/>
    </source>
</evidence>
<name>A0A833RD70_9POAL</name>
<keyword evidence="7" id="KW-0805">Transcription regulation</keyword>
<sequence>MKSEAMDYEKCREERIKSNMERMQQLGILNLSRHVNTAFKTPNSRRVLLPTDGTKKKVDLITPPLPSRRSSRLQNVAPVNYIEAHGKKSNDLTESDVALIEEGRREELYTEEHDRLLGSCEAPWTLFVDGYGNDNKRIYDPVKGKTCHQCRQKTMGYRTSCCKCQIVQGQFCGDCLYMRYGENVLEAIKNPDWMCPVCRGICNCSLCRLKKGWNPTGALYKKVVKLGYKSVAHYLIQTRQKPAKSNSEIKGAMSDNTEASKENEPKPEIIISEKTDESIIVVSSTLNDGENMGKRRRQRSGLGLVYEIKGQNENQVRLMLVEKGFGPGEDGGDGESGTEKELLGFSRSNSCSSRRFISPSLPPSGLRCLIAEATLVFLRLPRRPAPAPISRRLCPNPKQTNKGHGEKQPSNDSYCDSKNGESRKAEINDASTVACEAVYIEEAPLCLEKEKDIFRKKSRHDSESPEIPEGPAKKKAKNDDEKKKVVRKDGDISKKDGSLLEVKHKPQVEDRYQVRPDTDTDNQPVVCFAGPTEDVNTSLKKKKKCKRNASSEDPPTLRLTPTQSRKEGEEEFQGEKDTWSGSHEGGNTKKKRESDEKDIMSSCHEYNPKEAAITEMEAASSTYSNNGIKSSVLCKVFLGIAVELC</sequence>
<comment type="caution">
    <text evidence="12">The sequence shown here is derived from an EMBL/GenBank/DDBJ whole genome shotgun (WGS) entry which is preliminary data.</text>
</comment>
<evidence type="ECO:0000313" key="13">
    <source>
        <dbReference type="Proteomes" id="UP000623129"/>
    </source>
</evidence>
<dbReference type="InterPro" id="IPR040221">
    <property type="entry name" value="CDCA7/CDA7L"/>
</dbReference>
<keyword evidence="5" id="KW-0597">Phosphoprotein</keyword>
<accession>A0A833RD70</accession>
<dbReference type="GO" id="GO:0051301">
    <property type="term" value="P:cell division"/>
    <property type="evidence" value="ECO:0007669"/>
    <property type="project" value="UniProtKB-KW"/>
</dbReference>
<dbReference type="OrthoDB" id="298344at2759"/>
<evidence type="ECO:0000256" key="10">
    <source>
        <dbReference type="SAM" id="MobiDB-lite"/>
    </source>
</evidence>
<keyword evidence="13" id="KW-1185">Reference proteome</keyword>
<evidence type="ECO:0000256" key="8">
    <source>
        <dbReference type="ARBA" id="ARBA00023163"/>
    </source>
</evidence>
<feature type="region of interest" description="Disordered" evidence="10">
    <location>
        <begin position="386"/>
        <end position="420"/>
    </location>
</feature>
<feature type="domain" description="Zinc-finger" evidence="11">
    <location>
        <begin position="139"/>
        <end position="235"/>
    </location>
</feature>
<evidence type="ECO:0000256" key="9">
    <source>
        <dbReference type="ARBA" id="ARBA00023242"/>
    </source>
</evidence>
<feature type="compositionally biased region" description="Basic and acidic residues" evidence="10">
    <location>
        <begin position="477"/>
        <end position="518"/>
    </location>
</feature>
<dbReference type="Pfam" id="PF10497">
    <property type="entry name" value="zf-4CXXC_R1"/>
    <property type="match status" value="1"/>
</dbReference>
<dbReference type="PANTHER" id="PTHR31169:SF23">
    <property type="entry name" value="OS03G0572250 PROTEIN"/>
    <property type="match status" value="1"/>
</dbReference>
<keyword evidence="8" id="KW-0804">Transcription</keyword>
<dbReference type="GO" id="GO:0005737">
    <property type="term" value="C:cytoplasm"/>
    <property type="evidence" value="ECO:0007669"/>
    <property type="project" value="UniProtKB-SubCell"/>
</dbReference>
<keyword evidence="3" id="KW-0963">Cytoplasm</keyword>
<evidence type="ECO:0000313" key="12">
    <source>
        <dbReference type="EMBL" id="KAF3336187.1"/>
    </source>
</evidence>
<dbReference type="GO" id="GO:0005634">
    <property type="term" value="C:nucleus"/>
    <property type="evidence" value="ECO:0007669"/>
    <property type="project" value="UniProtKB-SubCell"/>
</dbReference>
<dbReference type="Proteomes" id="UP000623129">
    <property type="component" value="Unassembled WGS sequence"/>
</dbReference>
<keyword evidence="12" id="KW-0131">Cell cycle</keyword>
<keyword evidence="12" id="KW-0132">Cell division</keyword>
<feature type="region of interest" description="Disordered" evidence="10">
    <location>
        <begin position="456"/>
        <end position="600"/>
    </location>
</feature>
<evidence type="ECO:0000256" key="6">
    <source>
        <dbReference type="ARBA" id="ARBA00022843"/>
    </source>
</evidence>
<dbReference type="AlphaFoldDB" id="A0A833RD70"/>
<protein>
    <submittedName>
        <fullName evidence="12">Cell division cycle-associated 7-like protein</fullName>
    </submittedName>
</protein>
<evidence type="ECO:0000256" key="2">
    <source>
        <dbReference type="ARBA" id="ARBA00004496"/>
    </source>
</evidence>
<evidence type="ECO:0000256" key="3">
    <source>
        <dbReference type="ARBA" id="ARBA00022490"/>
    </source>
</evidence>
<evidence type="ECO:0000259" key="11">
    <source>
        <dbReference type="Pfam" id="PF10497"/>
    </source>
</evidence>
<keyword evidence="6" id="KW-0832">Ubl conjugation</keyword>
<evidence type="ECO:0000256" key="7">
    <source>
        <dbReference type="ARBA" id="ARBA00023015"/>
    </source>
</evidence>
<gene>
    <name evidence="12" type="ORF">FCM35_KLT18773</name>
</gene>
<dbReference type="EMBL" id="SWLB01000007">
    <property type="protein sequence ID" value="KAF3336187.1"/>
    <property type="molecule type" value="Genomic_DNA"/>
</dbReference>
<keyword evidence="9" id="KW-0539">Nucleus</keyword>
<feature type="region of interest" description="Disordered" evidence="10">
    <location>
        <begin position="245"/>
        <end position="266"/>
    </location>
</feature>
<feature type="compositionally biased region" description="Basic and acidic residues" evidence="10">
    <location>
        <begin position="564"/>
        <end position="578"/>
    </location>
</feature>
<comment type="subcellular location">
    <subcellularLocation>
        <location evidence="2">Cytoplasm</location>
    </subcellularLocation>
    <subcellularLocation>
        <location evidence="1">Nucleus</location>
    </subcellularLocation>
</comment>
<dbReference type="InterPro" id="IPR018866">
    <property type="entry name" value="Znf-4CXXC_R1"/>
</dbReference>